<evidence type="ECO:0000313" key="2">
    <source>
        <dbReference type="EMBL" id="MYL84564.1"/>
    </source>
</evidence>
<evidence type="ECO:0000313" key="3">
    <source>
        <dbReference type="Proteomes" id="UP000482487"/>
    </source>
</evidence>
<feature type="domain" description="HDOD" evidence="1">
    <location>
        <begin position="154"/>
        <end position="350"/>
    </location>
</feature>
<dbReference type="Proteomes" id="UP000482487">
    <property type="component" value="Unassembled WGS sequence"/>
</dbReference>
<dbReference type="AlphaFoldDB" id="A0A7C9IN96"/>
<comment type="caution">
    <text evidence="2">The sequence shown here is derived from an EMBL/GenBank/DDBJ whole genome shotgun (WGS) entry which is preliminary data.</text>
</comment>
<organism evidence="2 3">
    <name type="scientific">Solidesulfovibrio aerotolerans</name>
    <dbReference type="NCBI Taxonomy" id="295255"/>
    <lineage>
        <taxon>Bacteria</taxon>
        <taxon>Pseudomonadati</taxon>
        <taxon>Thermodesulfobacteriota</taxon>
        <taxon>Desulfovibrionia</taxon>
        <taxon>Desulfovibrionales</taxon>
        <taxon>Desulfovibrionaceae</taxon>
        <taxon>Solidesulfovibrio</taxon>
    </lineage>
</organism>
<dbReference type="RefSeq" id="WP_160962718.1">
    <property type="nucleotide sequence ID" value="NZ_WVUD01000035.1"/>
</dbReference>
<dbReference type="PROSITE" id="PS51833">
    <property type="entry name" value="HDOD"/>
    <property type="match status" value="1"/>
</dbReference>
<sequence>MAKHSIEDVIPGMVAGRDIIGQDGALLVPRGTMLSEEHLRRMRAYGVRVADVAASDGDDTTPETDAAADRLAVAQRRCRHLLTPRFQTLDLESPFGRAVFDLAVSRAATLAVAQGLDLDAVADGPALAGLPPEQQLFAEGAVDPASLVSGDVELATLPEVYVRLLAVLEDGEKTSDADLAGIVGRDPSLTAKLLKLVNSPLFGSRTPVDSIGRAVAMAGQKELTTLVTGLAALSAFSDIAPGLYDMRMFWRHAAACAVYASLLAQTVPGVAADRVFVGGLLHDLGQLVILRKLPAAAGRALLLSRVEGLPASEAEIAVLGFDHAAVGRALMTNWNFPPALTAMVADHHAPDGQPQSRETAIVHIADILAQAWVWPAFPGPPTPGASEAAWRSLGLAETVLAEVAAAGDARIAEIESLFFGASPQPTQRRSRS</sequence>
<gene>
    <name evidence="2" type="ORF">GTA51_15695</name>
</gene>
<dbReference type="PANTHER" id="PTHR33525">
    <property type="match status" value="1"/>
</dbReference>
<proteinExistence type="predicted"/>
<protein>
    <submittedName>
        <fullName evidence="2">HDOD domain-containing protein</fullName>
    </submittedName>
</protein>
<dbReference type="OrthoDB" id="9803649at2"/>
<dbReference type="InterPro" id="IPR052340">
    <property type="entry name" value="RNase_Y/CdgJ"/>
</dbReference>
<dbReference type="Gene3D" id="1.10.3210.10">
    <property type="entry name" value="Hypothetical protein af1432"/>
    <property type="match status" value="1"/>
</dbReference>
<name>A0A7C9IN96_9BACT</name>
<reference evidence="2 3" key="1">
    <citation type="submission" date="2020-01" db="EMBL/GenBank/DDBJ databases">
        <title>Genome sequence of Desulfovibrio aerotolerans DSM 16695(T).</title>
        <authorList>
            <person name="Karnachuk O."/>
            <person name="Avakyan M."/>
            <person name="Mardanov A."/>
            <person name="Kadnikov V."/>
            <person name="Ravin N."/>
        </authorList>
    </citation>
    <scope>NUCLEOTIDE SEQUENCE [LARGE SCALE GENOMIC DNA]</scope>
    <source>
        <strain evidence="2 3">DSM 16695</strain>
    </source>
</reference>
<dbReference type="EMBL" id="WVUD01000035">
    <property type="protein sequence ID" value="MYL84564.1"/>
    <property type="molecule type" value="Genomic_DNA"/>
</dbReference>
<dbReference type="SMART" id="SM00471">
    <property type="entry name" value="HDc"/>
    <property type="match status" value="1"/>
</dbReference>
<keyword evidence="3" id="KW-1185">Reference proteome</keyword>
<dbReference type="PANTHER" id="PTHR33525:SF3">
    <property type="entry name" value="RIBONUCLEASE Y"/>
    <property type="match status" value="1"/>
</dbReference>
<dbReference type="Pfam" id="PF08668">
    <property type="entry name" value="HDOD"/>
    <property type="match status" value="1"/>
</dbReference>
<dbReference type="CDD" id="cd00077">
    <property type="entry name" value="HDc"/>
    <property type="match status" value="1"/>
</dbReference>
<dbReference type="SUPFAM" id="SSF109604">
    <property type="entry name" value="HD-domain/PDEase-like"/>
    <property type="match status" value="1"/>
</dbReference>
<dbReference type="InterPro" id="IPR003607">
    <property type="entry name" value="HD/PDEase_dom"/>
</dbReference>
<evidence type="ECO:0000259" key="1">
    <source>
        <dbReference type="PROSITE" id="PS51833"/>
    </source>
</evidence>
<accession>A0A7C9IN96</accession>
<dbReference type="InterPro" id="IPR013976">
    <property type="entry name" value="HDOD"/>
</dbReference>